<dbReference type="EMBL" id="QJKJ01011579">
    <property type="protein sequence ID" value="RDX70766.1"/>
    <property type="molecule type" value="Genomic_DNA"/>
</dbReference>
<reference evidence="2" key="1">
    <citation type="submission" date="2018-05" db="EMBL/GenBank/DDBJ databases">
        <title>Draft genome of Mucuna pruriens seed.</title>
        <authorList>
            <person name="Nnadi N.E."/>
            <person name="Vos R."/>
            <person name="Hasami M.H."/>
            <person name="Devisetty U.K."/>
            <person name="Aguiy J.C."/>
        </authorList>
    </citation>
    <scope>NUCLEOTIDE SEQUENCE [LARGE SCALE GENOMIC DNA]</scope>
    <source>
        <strain evidence="2">JCA_2017</strain>
    </source>
</reference>
<organism evidence="2 3">
    <name type="scientific">Mucuna pruriens</name>
    <name type="common">Velvet bean</name>
    <name type="synonym">Dolichos pruriens</name>
    <dbReference type="NCBI Taxonomy" id="157652"/>
    <lineage>
        <taxon>Eukaryota</taxon>
        <taxon>Viridiplantae</taxon>
        <taxon>Streptophyta</taxon>
        <taxon>Embryophyta</taxon>
        <taxon>Tracheophyta</taxon>
        <taxon>Spermatophyta</taxon>
        <taxon>Magnoliopsida</taxon>
        <taxon>eudicotyledons</taxon>
        <taxon>Gunneridae</taxon>
        <taxon>Pentapetalae</taxon>
        <taxon>rosids</taxon>
        <taxon>fabids</taxon>
        <taxon>Fabales</taxon>
        <taxon>Fabaceae</taxon>
        <taxon>Papilionoideae</taxon>
        <taxon>50 kb inversion clade</taxon>
        <taxon>NPAAA clade</taxon>
        <taxon>indigoferoid/millettioid clade</taxon>
        <taxon>Phaseoleae</taxon>
        <taxon>Mucuna</taxon>
    </lineage>
</organism>
<comment type="caution">
    <text evidence="2">The sequence shown here is derived from an EMBL/GenBank/DDBJ whole genome shotgun (WGS) entry which is preliminary data.</text>
</comment>
<dbReference type="CDD" id="cd00303">
    <property type="entry name" value="retropepsin_like"/>
    <property type="match status" value="1"/>
</dbReference>
<proteinExistence type="predicted"/>
<sequence>MQFQQNMTATIQDLKMHIGQLANIMSQLQPAGSSNLPSQTISNPRGNASAVTLRSGKELPQPTLQSVEADSKPNADPQSRLEMAIPLLFPYRTVSARKPELDEELLKMFRKVEINIPLLDAIKQVPKYAKFLKELYIHKKRKIKGSREIGGAVLALTRNEKLTTGTLALPNKYRDLGIFSVPCIIGECTFVETMLDLGASINVMPASIYRSLNFGDLEPIGMTIQLANRSIVQPLGVLEDVLVQVNELIFPADFYVLDMEDETSGKESTLILDRPFVMTARTKIDVHVGMLSMEFGDTLVEFNIFEAMKHPTEDHSFLGIDLFDEIVEEYSQLNSSSEDIGKFVGSTDEISCLGSVDEGTDYEEVHDLPNSEDNHSDIVDLDFEIELSELLNQVCNLENPESTTNAEVKVAEIESRNQVGQTDPSPVTEKYPLSPPPMELKPLPSHLKYAYLDKEQQLPVIIANNLHQEQEEKLLEVLRQHKKAIGWKLSDLPGINPSICMHRILMEEEVKPIREQQRRLNPTLLDVVKKEVTKLLAAGIIYPISNNQWASPVQVVPKKSGMTVMKNSQGSLSFAFY</sequence>
<dbReference type="PANTHER" id="PTHR33067">
    <property type="entry name" value="RNA-DIRECTED DNA POLYMERASE-RELATED"/>
    <property type="match status" value="1"/>
</dbReference>
<dbReference type="Gene3D" id="2.40.70.10">
    <property type="entry name" value="Acid Proteases"/>
    <property type="match status" value="1"/>
</dbReference>
<dbReference type="Proteomes" id="UP000257109">
    <property type="component" value="Unassembled WGS sequence"/>
</dbReference>
<keyword evidence="3" id="KW-1185">Reference proteome</keyword>
<dbReference type="InterPro" id="IPR043502">
    <property type="entry name" value="DNA/RNA_pol_sf"/>
</dbReference>
<dbReference type="AlphaFoldDB" id="A0A371EXN4"/>
<dbReference type="Gene3D" id="3.10.10.10">
    <property type="entry name" value="HIV Type 1 Reverse Transcriptase, subunit A, domain 1"/>
    <property type="match status" value="1"/>
</dbReference>
<gene>
    <name evidence="2" type="ORF">CR513_49957</name>
</gene>
<dbReference type="SUPFAM" id="SSF56672">
    <property type="entry name" value="DNA/RNA polymerases"/>
    <property type="match status" value="1"/>
</dbReference>
<evidence type="ECO:0000313" key="2">
    <source>
        <dbReference type="EMBL" id="RDX70766.1"/>
    </source>
</evidence>
<evidence type="ECO:0000313" key="3">
    <source>
        <dbReference type="Proteomes" id="UP000257109"/>
    </source>
</evidence>
<feature type="region of interest" description="Disordered" evidence="1">
    <location>
        <begin position="30"/>
        <end position="77"/>
    </location>
</feature>
<feature type="region of interest" description="Disordered" evidence="1">
    <location>
        <begin position="416"/>
        <end position="439"/>
    </location>
</feature>
<dbReference type="InterPro" id="IPR021109">
    <property type="entry name" value="Peptidase_aspartic_dom_sf"/>
</dbReference>
<evidence type="ECO:0000256" key="1">
    <source>
        <dbReference type="SAM" id="MobiDB-lite"/>
    </source>
</evidence>
<protein>
    <submittedName>
        <fullName evidence="2">Uncharacterized protein</fullName>
    </submittedName>
</protein>
<dbReference type="PANTHER" id="PTHR33067:SF15">
    <property type="entry name" value="RNA-DIRECTED DNA POLYMERASE"/>
    <property type="match status" value="1"/>
</dbReference>
<accession>A0A371EXN4</accession>
<dbReference type="OrthoDB" id="778454at2759"/>
<feature type="compositionally biased region" description="Polar residues" evidence="1">
    <location>
        <begin position="30"/>
        <end position="52"/>
    </location>
</feature>
<name>A0A371EXN4_MUCPR</name>
<feature type="non-terminal residue" evidence="2">
    <location>
        <position position="1"/>
    </location>
</feature>
<feature type="compositionally biased region" description="Polar residues" evidence="1">
    <location>
        <begin position="416"/>
        <end position="425"/>
    </location>
</feature>